<keyword evidence="3" id="KW-0946">Virion</keyword>
<evidence type="ECO:0000313" key="7">
    <source>
        <dbReference type="EMBL" id="AFK50360.1"/>
    </source>
</evidence>
<evidence type="ECO:0000256" key="5">
    <source>
        <dbReference type="ARBA" id="ARBA00023200"/>
    </source>
</evidence>
<feature type="compositionally biased region" description="Pro residues" evidence="6">
    <location>
        <begin position="23"/>
        <end position="33"/>
    </location>
</feature>
<accession>I3TC73</accession>
<dbReference type="MINT" id="I3TC73"/>
<feature type="region of interest" description="Disordered" evidence="6">
    <location>
        <begin position="1"/>
        <end position="49"/>
    </location>
</feature>
<gene>
    <name evidence="7" type="primary">UL16</name>
</gene>
<dbReference type="IntAct" id="I3TC73">
    <property type="interactions" value="6"/>
</dbReference>
<keyword evidence="5" id="KW-1035">Host cytoplasm</keyword>
<evidence type="ECO:0000256" key="6">
    <source>
        <dbReference type="SAM" id="MobiDB-lite"/>
    </source>
</evidence>
<evidence type="ECO:0000256" key="3">
    <source>
        <dbReference type="ARBA" id="ARBA00022844"/>
    </source>
</evidence>
<organism evidence="7">
    <name type="scientific">Human herpesvirus 1</name>
    <name type="common">HHV-1</name>
    <name type="synonym">Human herpes simplex virus 1</name>
    <dbReference type="NCBI Taxonomy" id="10298"/>
    <lineage>
        <taxon>Viruses</taxon>
        <taxon>Duplodnaviria</taxon>
        <taxon>Heunggongvirae</taxon>
        <taxon>Peploviricota</taxon>
        <taxon>Herviviricetes</taxon>
        <taxon>Herpesvirales</taxon>
        <taxon>Orthoherpesviridae</taxon>
        <taxon>Alphaherpesvirinae</taxon>
        <taxon>Simplexvirus</taxon>
        <taxon>Simplexvirus humanalpha1</taxon>
    </lineage>
</organism>
<organismHost>
    <name type="scientific">Homo sapiens</name>
    <name type="common">Human</name>
    <dbReference type="NCBI Taxonomy" id="9606"/>
</organismHost>
<evidence type="ECO:0000256" key="4">
    <source>
        <dbReference type="ARBA" id="ARBA00022921"/>
    </source>
</evidence>
<proteinExistence type="evidence at protein level"/>
<reference evidence="7" key="1">
    <citation type="journal article" date="2012" name="Virology">
        <title>Sequence and comparative analysis of the genome of HSV-1 strain McKrae.</title>
        <authorList>
            <person name="Watson G."/>
            <person name="Xu W."/>
            <person name="Reed A."/>
            <person name="Babra B."/>
            <person name="Putman T."/>
            <person name="Wick E."/>
            <person name="Wechsler S.L."/>
            <person name="Rohrmann G.F."/>
            <person name="Jin L."/>
        </authorList>
    </citation>
    <scope>NUCLEOTIDE SEQUENCE</scope>
    <source>
        <strain evidence="7">McKrae</strain>
    </source>
</reference>
<evidence type="ECO:0000256" key="1">
    <source>
        <dbReference type="ARBA" id="ARBA00022562"/>
    </source>
</evidence>
<name>I3TC73_HHV1</name>
<feature type="compositionally biased region" description="Basic and acidic residues" evidence="6">
    <location>
        <begin position="36"/>
        <end position="49"/>
    </location>
</feature>
<keyword evidence="1" id="KW-1048">Host nucleus</keyword>
<dbReference type="InterPro" id="IPR004286">
    <property type="entry name" value="Herpes_UL16/UL94"/>
</dbReference>
<keyword evidence="4" id="KW-0426">Late protein</keyword>
<dbReference type="HAMAP" id="MF_04039">
    <property type="entry name" value="HSV_CEP2"/>
    <property type="match status" value="1"/>
</dbReference>
<sequence length="387" mass="41676">MAPASGVCPPPAPGMAQLGPRRPLAPPGPPGTLPRPDSRAGARGTRDRVDDLGTDVDSIARIVNSVFVWRVVRADERLKIFRCLTVLTEPLCQVALPNPDPGRALFCEIFLYLTRPKALRLPPNTFFALFFFNRERRYCAIVHLRSVTHPLTPLLCTLTFARIRAATPPEETPDPTTEQLAEEPVVGELDGAYLVPAKTPPEPGACCALGPGAWWHLPSGQIYCWAMDSDLGSLCPPGSRARHLGWLLARITNHPGGCESCAPPPHIDSANALWLSSVVTESCPCVAPCLWAKMAQCTLAVQGDASLCPLLFGHPVDTVTLLQAPRRPCITDRLQEVVGGRCGADNIPPTSAGWRLCVFSSYISRLFATSCPTVARAVARASSSDPE</sequence>
<protein>
    <submittedName>
        <fullName evidence="7">Tegument protein UL16</fullName>
    </submittedName>
</protein>
<dbReference type="EMBL" id="JQ730035">
    <property type="protein sequence ID" value="AFK50360.1"/>
    <property type="molecule type" value="Genomic_DNA"/>
</dbReference>
<keyword evidence="2" id="KW-0920">Virion tegument</keyword>
<comment type="interaction">
    <interactant intactId="EBI-9641851">
        <id>I3TC73</id>
    </interactant>
    <interactant intactId="EBI-9641855">
        <id>F8RFZ7</id>
        <label>UL11</label>
    </interactant>
    <organismsDiffer>false</organismsDiffer>
    <experiments>3</experiments>
</comment>
<dbReference type="GO" id="GO:0044423">
    <property type="term" value="C:virion component"/>
    <property type="evidence" value="ECO:0007669"/>
    <property type="project" value="UniProtKB-KW"/>
</dbReference>
<dbReference type="Pfam" id="PF03044">
    <property type="entry name" value="Herpes_UL16"/>
    <property type="match status" value="1"/>
</dbReference>
<evidence type="ECO:0000256" key="2">
    <source>
        <dbReference type="ARBA" id="ARBA00022580"/>
    </source>
</evidence>